<dbReference type="OrthoDB" id="9805247at2"/>
<dbReference type="EMBL" id="BMFA01000010">
    <property type="protein sequence ID" value="GGB57891.1"/>
    <property type="molecule type" value="Genomic_DNA"/>
</dbReference>
<reference evidence="1" key="1">
    <citation type="journal article" date="2014" name="Int. J. Syst. Evol. Microbiol.">
        <title>Complete genome sequence of Corynebacterium casei LMG S-19264T (=DSM 44701T), isolated from a smear-ripened cheese.</title>
        <authorList>
            <consortium name="US DOE Joint Genome Institute (JGI-PGF)"/>
            <person name="Walter F."/>
            <person name="Albersmeier A."/>
            <person name="Kalinowski J."/>
            <person name="Ruckert C."/>
        </authorList>
    </citation>
    <scope>NUCLEOTIDE SEQUENCE</scope>
    <source>
        <strain evidence="1">CGMCC 1.12426</strain>
    </source>
</reference>
<dbReference type="PANTHER" id="PTHR39166:SF1">
    <property type="entry name" value="BLL1166 PROTEIN"/>
    <property type="match status" value="1"/>
</dbReference>
<dbReference type="Proteomes" id="UP000605148">
    <property type="component" value="Unassembled WGS sequence"/>
</dbReference>
<proteinExistence type="predicted"/>
<reference evidence="1" key="2">
    <citation type="submission" date="2020-09" db="EMBL/GenBank/DDBJ databases">
        <authorList>
            <person name="Sun Q."/>
            <person name="Zhou Y."/>
        </authorList>
    </citation>
    <scope>NUCLEOTIDE SEQUENCE</scope>
    <source>
        <strain evidence="1">CGMCC 1.12426</strain>
    </source>
</reference>
<gene>
    <name evidence="1" type="ORF">GCM10011316_32460</name>
</gene>
<evidence type="ECO:0000313" key="1">
    <source>
        <dbReference type="EMBL" id="GGB57891.1"/>
    </source>
</evidence>
<protein>
    <recommendedName>
        <fullName evidence="3">Nucleotidyltransferase family protein</fullName>
    </recommendedName>
</protein>
<evidence type="ECO:0008006" key="3">
    <source>
        <dbReference type="Google" id="ProtNLM"/>
    </source>
</evidence>
<dbReference type="AlphaFoldDB" id="A0A916TMD2"/>
<dbReference type="Pfam" id="PF06042">
    <property type="entry name" value="NTP_transf_6"/>
    <property type="match status" value="1"/>
</dbReference>
<dbReference type="InterPro" id="IPR009267">
    <property type="entry name" value="NTP_transf_6"/>
</dbReference>
<name>A0A916TMD2_9HYPH</name>
<organism evidence="1 2">
    <name type="scientific">Roseibium aquae</name>
    <dbReference type="NCBI Taxonomy" id="1323746"/>
    <lineage>
        <taxon>Bacteria</taxon>
        <taxon>Pseudomonadati</taxon>
        <taxon>Pseudomonadota</taxon>
        <taxon>Alphaproteobacteria</taxon>
        <taxon>Hyphomicrobiales</taxon>
        <taxon>Stappiaceae</taxon>
        <taxon>Roseibium</taxon>
    </lineage>
</organism>
<comment type="caution">
    <text evidence="1">The sequence shown here is derived from an EMBL/GenBank/DDBJ whole genome shotgun (WGS) entry which is preliminary data.</text>
</comment>
<dbReference type="RefSeq" id="WP_150497309.1">
    <property type="nucleotide sequence ID" value="NZ_BMFA01000010.1"/>
</dbReference>
<keyword evidence="2" id="KW-1185">Reference proteome</keyword>
<sequence length="217" mass="24576">MPTTPPDPFPVGELADPTKTREDDRFRAVSRIVQTDPTLMAILQTSRRLDLPDAWLVSGAIYQTIWNALTGRPEGYGIKDYDLIYFDGSDLSYDAEDKVIRRVADAIPELAERIEVRNQARVHLWYENRFGRPYEPLSCSLESLVFYASKTHAVAVRLTQGNALEVHAPFGLANIFAMRLVPNTATNNRATHEEKGARMKTFWPELTVVPWPSRISS</sequence>
<evidence type="ECO:0000313" key="2">
    <source>
        <dbReference type="Proteomes" id="UP000605148"/>
    </source>
</evidence>
<dbReference type="PANTHER" id="PTHR39166">
    <property type="entry name" value="BLL1166 PROTEIN"/>
    <property type="match status" value="1"/>
</dbReference>
<accession>A0A916TMD2</accession>